<dbReference type="AlphaFoldDB" id="A0A485M6Z7"/>
<evidence type="ECO:0000256" key="1">
    <source>
        <dbReference type="ARBA" id="ARBA00006056"/>
    </source>
</evidence>
<dbReference type="InterPro" id="IPR036111">
    <property type="entry name" value="Mal/L-sulfo/L-lacto_DH-like_sf"/>
</dbReference>
<reference evidence="3" key="1">
    <citation type="submission" date="2019-03" db="EMBL/GenBank/DDBJ databases">
        <authorList>
            <person name="Hao L."/>
        </authorList>
    </citation>
    <scope>NUCLEOTIDE SEQUENCE</scope>
</reference>
<dbReference type="PANTHER" id="PTHR11091:SF0">
    <property type="entry name" value="MALATE DEHYDROGENASE"/>
    <property type="match status" value="1"/>
</dbReference>
<dbReference type="Pfam" id="PF02615">
    <property type="entry name" value="Ldh_2"/>
    <property type="match status" value="1"/>
</dbReference>
<protein>
    <submittedName>
        <fullName evidence="3">Malate dehydrogenase</fullName>
        <ecNumber evidence="3">1.1.1.37</ecNumber>
    </submittedName>
</protein>
<name>A0A485M6Z7_9ZZZZ</name>
<organism evidence="3">
    <name type="scientific">anaerobic digester metagenome</name>
    <dbReference type="NCBI Taxonomy" id="1263854"/>
    <lineage>
        <taxon>unclassified sequences</taxon>
        <taxon>metagenomes</taxon>
        <taxon>ecological metagenomes</taxon>
    </lineage>
</organism>
<proteinExistence type="inferred from homology"/>
<dbReference type="InterPro" id="IPR043144">
    <property type="entry name" value="Mal/L-sulf/L-lact_DH-like_ah"/>
</dbReference>
<dbReference type="EMBL" id="CAADRM010000157">
    <property type="protein sequence ID" value="VFU18705.1"/>
    <property type="molecule type" value="Genomic_DNA"/>
</dbReference>
<dbReference type="Gene3D" id="1.10.1530.10">
    <property type="match status" value="1"/>
</dbReference>
<dbReference type="Gene3D" id="3.30.1370.60">
    <property type="entry name" value="Hypothetical oxidoreductase yiak, domain 2"/>
    <property type="match status" value="1"/>
</dbReference>
<evidence type="ECO:0000313" key="3">
    <source>
        <dbReference type="EMBL" id="VFU18705.1"/>
    </source>
</evidence>
<dbReference type="InterPro" id="IPR043143">
    <property type="entry name" value="Mal/L-sulf/L-lact_DH-like_NADP"/>
</dbReference>
<evidence type="ECO:0000256" key="2">
    <source>
        <dbReference type="ARBA" id="ARBA00023002"/>
    </source>
</evidence>
<sequence>MSTTGIVKVDHRELERFMKQGFMALGVPEEDAGTCASILIESDLRGVESHGIGRFKMYVDRIKDGILKPVTKETVVKETENTAVIDGNHGMGHVIAHRAMSLAIEKARRCNVGMVGVRNSTHFGITGYYPTMAVRENMAGLAFSNARPSVAPTFGVEPVIGTNPISFGAPSDEEYPFLLDIATSTTQRGKIEVYAREGKPTPKGLTIDREGKEPTDSNELLQTLVKGTASLLPLGGAGEELGGHKGYGLGVMVEILCASFTGGSFGKALTGFNNGKPAFHRLGHFFVAINIESFVPLPVFRGITGSIMREIRESAKMPGKQKIYLAGEKEFDMIKVRKKEGIPINPPLQKIMKDLAQDLGLKGFDFPFL</sequence>
<dbReference type="EC" id="1.1.1.37" evidence="3"/>
<dbReference type="InterPro" id="IPR003767">
    <property type="entry name" value="Malate/L-lactate_DH-like"/>
</dbReference>
<gene>
    <name evidence="3" type="primary">mdh</name>
    <name evidence="3" type="ORF">SCFA_890036</name>
</gene>
<dbReference type="SUPFAM" id="SSF89733">
    <property type="entry name" value="L-sulfolactate dehydrogenase-like"/>
    <property type="match status" value="1"/>
</dbReference>
<accession>A0A485M6Z7</accession>
<comment type="similarity">
    <text evidence="1">Belongs to the LDH2/MDH2 oxidoreductase family.</text>
</comment>
<dbReference type="PANTHER" id="PTHR11091">
    <property type="entry name" value="OXIDOREDUCTASE-RELATED"/>
    <property type="match status" value="1"/>
</dbReference>
<dbReference type="GO" id="GO:0030060">
    <property type="term" value="F:L-malate dehydrogenase (NAD+) activity"/>
    <property type="evidence" value="ECO:0007669"/>
    <property type="project" value="UniProtKB-EC"/>
</dbReference>
<keyword evidence="2 3" id="KW-0560">Oxidoreductase</keyword>